<dbReference type="GO" id="GO:0008270">
    <property type="term" value="F:zinc ion binding"/>
    <property type="evidence" value="ECO:0007669"/>
    <property type="project" value="UniProtKB-UniRule"/>
</dbReference>
<dbReference type="Proteomes" id="UP001443914">
    <property type="component" value="Unassembled WGS sequence"/>
</dbReference>
<keyword evidence="6" id="KW-0539">Nucleus</keyword>
<keyword evidence="10" id="KW-1185">Reference proteome</keyword>
<dbReference type="GO" id="GO:0006355">
    <property type="term" value="P:regulation of DNA-templated transcription"/>
    <property type="evidence" value="ECO:0007669"/>
    <property type="project" value="UniProtKB-UniRule"/>
</dbReference>
<evidence type="ECO:0000256" key="1">
    <source>
        <dbReference type="ARBA" id="ARBA00005889"/>
    </source>
</evidence>
<comment type="caution">
    <text evidence="9">The sequence shown here is derived from an EMBL/GenBank/DDBJ whole genome shotgun (WGS) entry which is preliminary data.</text>
</comment>
<dbReference type="InterPro" id="IPR006564">
    <property type="entry name" value="Znf_PMZ"/>
</dbReference>
<dbReference type="PROSITE" id="PS50966">
    <property type="entry name" value="ZF_SWIM"/>
    <property type="match status" value="1"/>
</dbReference>
<dbReference type="SMART" id="SM00575">
    <property type="entry name" value="ZnF_PMZ"/>
    <property type="match status" value="1"/>
</dbReference>
<evidence type="ECO:0000256" key="6">
    <source>
        <dbReference type="RuleBase" id="RU367018"/>
    </source>
</evidence>
<keyword evidence="3 5" id="KW-0863">Zinc-finger</keyword>
<dbReference type="GO" id="GO:0005634">
    <property type="term" value="C:nucleus"/>
    <property type="evidence" value="ECO:0007669"/>
    <property type="project" value="UniProtKB-SubCell"/>
</dbReference>
<evidence type="ECO:0000313" key="9">
    <source>
        <dbReference type="EMBL" id="KAK9665999.1"/>
    </source>
</evidence>
<evidence type="ECO:0000256" key="5">
    <source>
        <dbReference type="PROSITE-ProRule" id="PRU00325"/>
    </source>
</evidence>
<accession>A0AAW1GQ69</accession>
<keyword evidence="2 6" id="KW-0479">Metal-binding</keyword>
<name>A0AAW1GQ69_SAPOF</name>
<proteinExistence type="inferred from homology"/>
<comment type="function">
    <text evidence="6">Putative transcription activator involved in regulating light control of development.</text>
</comment>
<organism evidence="9 10">
    <name type="scientific">Saponaria officinalis</name>
    <name type="common">Common soapwort</name>
    <name type="synonym">Lychnis saponaria</name>
    <dbReference type="NCBI Taxonomy" id="3572"/>
    <lineage>
        <taxon>Eukaryota</taxon>
        <taxon>Viridiplantae</taxon>
        <taxon>Streptophyta</taxon>
        <taxon>Embryophyta</taxon>
        <taxon>Tracheophyta</taxon>
        <taxon>Spermatophyta</taxon>
        <taxon>Magnoliopsida</taxon>
        <taxon>eudicotyledons</taxon>
        <taxon>Gunneridae</taxon>
        <taxon>Pentapetalae</taxon>
        <taxon>Caryophyllales</taxon>
        <taxon>Caryophyllaceae</taxon>
        <taxon>Caryophylleae</taxon>
        <taxon>Saponaria</taxon>
    </lineage>
</organism>
<dbReference type="InterPro" id="IPR031052">
    <property type="entry name" value="FHY3/FAR1"/>
</dbReference>
<dbReference type="InterPro" id="IPR007527">
    <property type="entry name" value="Znf_SWIM"/>
</dbReference>
<protein>
    <recommendedName>
        <fullName evidence="6">Protein FAR1-RELATED SEQUENCE</fullName>
    </recommendedName>
</protein>
<comment type="subcellular location">
    <subcellularLocation>
        <location evidence="6">Nucleus</location>
    </subcellularLocation>
</comment>
<feature type="domain" description="SWIM-type" evidence="8">
    <location>
        <begin position="121"/>
        <end position="157"/>
    </location>
</feature>
<feature type="region of interest" description="Disordered" evidence="7">
    <location>
        <begin position="261"/>
        <end position="286"/>
    </location>
</feature>
<evidence type="ECO:0000256" key="7">
    <source>
        <dbReference type="SAM" id="MobiDB-lite"/>
    </source>
</evidence>
<gene>
    <name evidence="9" type="ORF">RND81_14G152300</name>
</gene>
<dbReference type="PANTHER" id="PTHR31669:SF283">
    <property type="entry name" value="PROTEIN FAR1-RELATED SEQUENCE"/>
    <property type="match status" value="1"/>
</dbReference>
<comment type="similarity">
    <text evidence="1 6">Belongs to the FHY3/FAR1 family.</text>
</comment>
<dbReference type="AlphaFoldDB" id="A0AAW1GQ69"/>
<evidence type="ECO:0000259" key="8">
    <source>
        <dbReference type="PROSITE" id="PS50966"/>
    </source>
</evidence>
<evidence type="ECO:0000256" key="3">
    <source>
        <dbReference type="ARBA" id="ARBA00022771"/>
    </source>
</evidence>
<dbReference type="Pfam" id="PF04434">
    <property type="entry name" value="SWIM"/>
    <property type="match status" value="1"/>
</dbReference>
<sequence>MSSTQRSEQSNRFIKSYVSVETDLRQFIEQYEFALRRKVEEENKMNFNDKNKPLKWDNLILFEVVYHKVYTNKKFQEIKDEVYGCINTNVETLPTSRGFVKRFKATSILTDPFWKEEQRSFDVKIDTLTGDYACGCKKFEFEGILCRHIMKCLAVLNVKAIPDKYILDRWRKDLVRGYENIRVGYYDPIESERVRRSLELTVRNDYIVRLAMQDEEARAIYLEKTNDLIKALDAHAGIETVDSFVEGAVSTRVWGRRRLQREEHVGRPRQEDADVQDPPDKRGNGR</sequence>
<evidence type="ECO:0000313" key="10">
    <source>
        <dbReference type="Proteomes" id="UP001443914"/>
    </source>
</evidence>
<dbReference type="EMBL" id="JBDFQZ010000014">
    <property type="protein sequence ID" value="KAK9665999.1"/>
    <property type="molecule type" value="Genomic_DNA"/>
</dbReference>
<dbReference type="PANTHER" id="PTHR31669">
    <property type="entry name" value="PROTEIN FAR1-RELATED SEQUENCE 10-RELATED"/>
    <property type="match status" value="1"/>
</dbReference>
<reference evidence="9" key="1">
    <citation type="submission" date="2024-03" db="EMBL/GenBank/DDBJ databases">
        <title>WGS assembly of Saponaria officinalis var. Norfolk2.</title>
        <authorList>
            <person name="Jenkins J."/>
            <person name="Shu S."/>
            <person name="Grimwood J."/>
            <person name="Barry K."/>
            <person name="Goodstein D."/>
            <person name="Schmutz J."/>
            <person name="Leebens-Mack J."/>
            <person name="Osbourn A."/>
        </authorList>
    </citation>
    <scope>NUCLEOTIDE SEQUENCE [LARGE SCALE GENOMIC DNA]</scope>
    <source>
        <strain evidence="9">JIC</strain>
    </source>
</reference>
<evidence type="ECO:0000256" key="2">
    <source>
        <dbReference type="ARBA" id="ARBA00022723"/>
    </source>
</evidence>
<keyword evidence="4 6" id="KW-0862">Zinc</keyword>
<evidence type="ECO:0000256" key="4">
    <source>
        <dbReference type="ARBA" id="ARBA00022833"/>
    </source>
</evidence>